<feature type="signal peptide" evidence="1">
    <location>
        <begin position="1"/>
        <end position="20"/>
    </location>
</feature>
<gene>
    <name evidence="2" type="ORF">SAMN05216290_2739</name>
</gene>
<reference evidence="3" key="1">
    <citation type="submission" date="2016-10" db="EMBL/GenBank/DDBJ databases">
        <authorList>
            <person name="Varghese N."/>
            <person name="Submissions S."/>
        </authorList>
    </citation>
    <scope>NUCLEOTIDE SEQUENCE [LARGE SCALE GENOMIC DNA]</scope>
    <source>
        <strain evidence="3">CGMCC 1.12402</strain>
    </source>
</reference>
<evidence type="ECO:0000313" key="3">
    <source>
        <dbReference type="Proteomes" id="UP000199437"/>
    </source>
</evidence>
<dbReference type="GeneID" id="99987428"/>
<evidence type="ECO:0000256" key="1">
    <source>
        <dbReference type="SAM" id="SignalP"/>
    </source>
</evidence>
<feature type="chain" id="PRO_5011554617" evidence="1">
    <location>
        <begin position="21"/>
        <end position="429"/>
    </location>
</feature>
<dbReference type="AlphaFoldDB" id="A0A1I0QUM9"/>
<dbReference type="EMBL" id="FOIR01000002">
    <property type="protein sequence ID" value="SEW31333.1"/>
    <property type="molecule type" value="Genomic_DNA"/>
</dbReference>
<organism evidence="2 3">
    <name type="scientific">Roseivirga pacifica</name>
    <dbReference type="NCBI Taxonomy" id="1267423"/>
    <lineage>
        <taxon>Bacteria</taxon>
        <taxon>Pseudomonadati</taxon>
        <taxon>Bacteroidota</taxon>
        <taxon>Cytophagia</taxon>
        <taxon>Cytophagales</taxon>
        <taxon>Roseivirgaceae</taxon>
        <taxon>Roseivirga</taxon>
    </lineage>
</organism>
<protein>
    <submittedName>
        <fullName evidence="2">Uncharacterized protein</fullName>
    </submittedName>
</protein>
<proteinExistence type="predicted"/>
<dbReference type="Proteomes" id="UP000199437">
    <property type="component" value="Unassembled WGS sequence"/>
</dbReference>
<keyword evidence="3" id="KW-1185">Reference proteome</keyword>
<accession>A0A1I0QUM9</accession>
<dbReference type="RefSeq" id="WP_090259125.1">
    <property type="nucleotide sequence ID" value="NZ_FOIR01000002.1"/>
</dbReference>
<keyword evidence="1" id="KW-0732">Signal</keyword>
<dbReference type="STRING" id="1267423.SAMN05216290_2739"/>
<evidence type="ECO:0000313" key="2">
    <source>
        <dbReference type="EMBL" id="SEW31333.1"/>
    </source>
</evidence>
<sequence length="429" mass="47779">MRKPLLISSLCFVLGFSLYAQDNHVISFASDSLKVSRGKSKAIIEIDINVQTIVGLDSCSLNVVQDLAKSDFPSSSFTVTPSTFKSDQLKAANGGVLKAFLTVKPDTLVDRDRSLVLKLITKNAKGEDLSEKNKGTISSLHITVKPFAKSEKLEGFNHLAYVGTNFDLAEGKIESKNLFFAANILKRPKTPDNKTGFYLSIYGNRAMTITDSSRIAERYDFQALTDSTYNRITINNEMLVERTSDNIGAYISPLFDLKLFHKSEKRANDFALYYAPSLEFVWRRTVEHISFGDPVRDTLLVNGIIPANAQPVRPLRSSAQAYNEYMFNAGFVGLFMVLENKNLSVRVHGSVGYSNLYTAANSRSTNFDQQQDIFFTGRAWITEATTGITLQAEVNNTLNNPRPFFVATLSKAINFKDLSGIFKPITTRD</sequence>
<dbReference type="OrthoDB" id="1405718at2"/>
<name>A0A1I0QUM9_9BACT</name>